<dbReference type="GO" id="GO:0003677">
    <property type="term" value="F:DNA binding"/>
    <property type="evidence" value="ECO:0007669"/>
    <property type="project" value="InterPro"/>
</dbReference>
<dbReference type="Pfam" id="PF01527">
    <property type="entry name" value="HTH_Tnp_1"/>
    <property type="match status" value="1"/>
</dbReference>
<organism evidence="1">
    <name type="scientific">bioreactor metagenome</name>
    <dbReference type="NCBI Taxonomy" id="1076179"/>
    <lineage>
        <taxon>unclassified sequences</taxon>
        <taxon>metagenomes</taxon>
        <taxon>ecological metagenomes</taxon>
    </lineage>
</organism>
<dbReference type="PANTHER" id="PTHR33215">
    <property type="entry name" value="PROTEIN DISTAL ANTENNA"/>
    <property type="match status" value="1"/>
</dbReference>
<accession>A0A645DHF1</accession>
<evidence type="ECO:0008006" key="2">
    <source>
        <dbReference type="Google" id="ProtNLM"/>
    </source>
</evidence>
<dbReference type="SUPFAM" id="SSF46689">
    <property type="entry name" value="Homeodomain-like"/>
    <property type="match status" value="1"/>
</dbReference>
<reference evidence="1" key="1">
    <citation type="submission" date="2019-08" db="EMBL/GenBank/DDBJ databases">
        <authorList>
            <person name="Kucharzyk K."/>
            <person name="Murdoch R.W."/>
            <person name="Higgins S."/>
            <person name="Loffler F."/>
        </authorList>
    </citation>
    <scope>NUCLEOTIDE SEQUENCE</scope>
</reference>
<dbReference type="InterPro" id="IPR002514">
    <property type="entry name" value="Transposase_8"/>
</dbReference>
<evidence type="ECO:0000313" key="1">
    <source>
        <dbReference type="EMBL" id="MPM88022.1"/>
    </source>
</evidence>
<dbReference type="InterPro" id="IPR051839">
    <property type="entry name" value="RD_transcriptional_regulator"/>
</dbReference>
<dbReference type="InterPro" id="IPR009057">
    <property type="entry name" value="Homeodomain-like_sf"/>
</dbReference>
<proteinExistence type="predicted"/>
<dbReference type="PANTHER" id="PTHR33215:SF11">
    <property type="entry name" value="BLR1542 PROTEIN"/>
    <property type="match status" value="1"/>
</dbReference>
<dbReference type="GO" id="GO:0004803">
    <property type="term" value="F:transposase activity"/>
    <property type="evidence" value="ECO:0007669"/>
    <property type="project" value="InterPro"/>
</dbReference>
<protein>
    <recommendedName>
        <fullName evidence="2">Transposase</fullName>
    </recommendedName>
</protein>
<name>A0A645DHF1_9ZZZZ</name>
<dbReference type="AlphaFoldDB" id="A0A645DHF1"/>
<sequence length="95" mass="10648">MSKSRRKFTAEFKTRVALDALSGEQSLSELASKYGVHPNQISQWKQQAKEQIAAGFAGKSQKAQQNDEARIKELHAKIGQLTVEKDFLQQAFAKI</sequence>
<dbReference type="Gene3D" id="1.10.10.10">
    <property type="entry name" value="Winged helix-like DNA-binding domain superfamily/Winged helix DNA-binding domain"/>
    <property type="match status" value="1"/>
</dbReference>
<dbReference type="GO" id="GO:0006313">
    <property type="term" value="P:DNA transposition"/>
    <property type="evidence" value="ECO:0007669"/>
    <property type="project" value="InterPro"/>
</dbReference>
<gene>
    <name evidence="1" type="ORF">SDC9_135123</name>
</gene>
<comment type="caution">
    <text evidence="1">The sequence shown here is derived from an EMBL/GenBank/DDBJ whole genome shotgun (WGS) entry which is preliminary data.</text>
</comment>
<dbReference type="EMBL" id="VSSQ01035724">
    <property type="protein sequence ID" value="MPM88022.1"/>
    <property type="molecule type" value="Genomic_DNA"/>
</dbReference>
<dbReference type="InterPro" id="IPR036388">
    <property type="entry name" value="WH-like_DNA-bd_sf"/>
</dbReference>